<accession>A0A813FZL0</accession>
<evidence type="ECO:0000313" key="6">
    <source>
        <dbReference type="EMBL" id="CAE8616022.1"/>
    </source>
</evidence>
<feature type="transmembrane region" description="Helical" evidence="4">
    <location>
        <begin position="923"/>
        <end position="942"/>
    </location>
</feature>
<dbReference type="OrthoDB" id="431212at2759"/>
<feature type="transmembrane region" description="Helical" evidence="4">
    <location>
        <begin position="1120"/>
        <end position="1148"/>
    </location>
</feature>
<feature type="region of interest" description="Disordered" evidence="3">
    <location>
        <begin position="1362"/>
        <end position="1408"/>
    </location>
</feature>
<organism evidence="6 7">
    <name type="scientific">Polarella glacialis</name>
    <name type="common">Dinoflagellate</name>
    <dbReference type="NCBI Taxonomy" id="89957"/>
    <lineage>
        <taxon>Eukaryota</taxon>
        <taxon>Sar</taxon>
        <taxon>Alveolata</taxon>
        <taxon>Dinophyceae</taxon>
        <taxon>Suessiales</taxon>
        <taxon>Suessiaceae</taxon>
        <taxon>Polarella</taxon>
    </lineage>
</organism>
<feature type="domain" description="J" evidence="5">
    <location>
        <begin position="527"/>
        <end position="616"/>
    </location>
</feature>
<dbReference type="InterPro" id="IPR036869">
    <property type="entry name" value="J_dom_sf"/>
</dbReference>
<feature type="transmembrane region" description="Helical" evidence="4">
    <location>
        <begin position="1009"/>
        <end position="1026"/>
    </location>
</feature>
<comment type="subcellular location">
    <subcellularLocation>
        <location evidence="1">Endomembrane system</location>
        <topology evidence="1">Multi-pass membrane protein</topology>
    </subcellularLocation>
</comment>
<dbReference type="Proteomes" id="UP000654075">
    <property type="component" value="Unassembled WGS sequence"/>
</dbReference>
<dbReference type="GO" id="GO:0012505">
    <property type="term" value="C:endomembrane system"/>
    <property type="evidence" value="ECO:0007669"/>
    <property type="project" value="UniProtKB-SubCell"/>
</dbReference>
<evidence type="ECO:0000256" key="2">
    <source>
        <dbReference type="ARBA" id="ARBA00022448"/>
    </source>
</evidence>
<dbReference type="InterPro" id="IPR045018">
    <property type="entry name" value="Azg-like"/>
</dbReference>
<dbReference type="PANTHER" id="PTHR43337:SF1">
    <property type="entry name" value="XANTHINE_URACIL PERMEASE C887.17-RELATED"/>
    <property type="match status" value="1"/>
</dbReference>
<feature type="region of interest" description="Disordered" evidence="3">
    <location>
        <begin position="494"/>
        <end position="517"/>
    </location>
</feature>
<comment type="caution">
    <text evidence="6">The sequence shown here is derived from an EMBL/GenBank/DDBJ whole genome shotgun (WGS) entry which is preliminary data.</text>
</comment>
<evidence type="ECO:0000256" key="3">
    <source>
        <dbReference type="SAM" id="MobiDB-lite"/>
    </source>
</evidence>
<dbReference type="PRINTS" id="PR00625">
    <property type="entry name" value="JDOMAIN"/>
</dbReference>
<evidence type="ECO:0000259" key="5">
    <source>
        <dbReference type="PROSITE" id="PS50076"/>
    </source>
</evidence>
<dbReference type="Gene3D" id="1.10.287.110">
    <property type="entry name" value="DnaJ domain"/>
    <property type="match status" value="1"/>
</dbReference>
<keyword evidence="4" id="KW-0812">Transmembrane</keyword>
<keyword evidence="4" id="KW-0472">Membrane</keyword>
<dbReference type="Pfam" id="PF00226">
    <property type="entry name" value="DnaJ"/>
    <property type="match status" value="1"/>
</dbReference>
<evidence type="ECO:0000313" key="7">
    <source>
        <dbReference type="Proteomes" id="UP000654075"/>
    </source>
</evidence>
<feature type="transmembrane region" description="Helical" evidence="4">
    <location>
        <begin position="1160"/>
        <end position="1181"/>
    </location>
</feature>
<feature type="transmembrane region" description="Helical" evidence="4">
    <location>
        <begin position="1046"/>
        <end position="1063"/>
    </location>
</feature>
<dbReference type="CDD" id="cd06257">
    <property type="entry name" value="DnaJ"/>
    <property type="match status" value="1"/>
</dbReference>
<feature type="transmembrane region" description="Helical" evidence="4">
    <location>
        <begin position="972"/>
        <end position="997"/>
    </location>
</feature>
<dbReference type="InterPro" id="IPR001623">
    <property type="entry name" value="DnaJ_domain"/>
</dbReference>
<protein>
    <recommendedName>
        <fullName evidence="5">J domain-containing protein</fullName>
    </recommendedName>
</protein>
<evidence type="ECO:0000256" key="4">
    <source>
        <dbReference type="SAM" id="Phobius"/>
    </source>
</evidence>
<keyword evidence="2" id="KW-0813">Transport</keyword>
<dbReference type="SUPFAM" id="SSF46565">
    <property type="entry name" value="Chaperone J-domain"/>
    <property type="match status" value="1"/>
</dbReference>
<dbReference type="SMART" id="SM00271">
    <property type="entry name" value="DnaJ"/>
    <property type="match status" value="1"/>
</dbReference>
<keyword evidence="4" id="KW-1133">Transmembrane helix</keyword>
<name>A0A813FZL0_POLGL</name>
<feature type="transmembrane region" description="Helical" evidence="4">
    <location>
        <begin position="1219"/>
        <end position="1237"/>
    </location>
</feature>
<dbReference type="GO" id="GO:0005345">
    <property type="term" value="F:purine nucleobase transmembrane transporter activity"/>
    <property type="evidence" value="ECO:0007669"/>
    <property type="project" value="TreeGrafter"/>
</dbReference>
<dbReference type="EMBL" id="CAJNNV010025774">
    <property type="protein sequence ID" value="CAE8616022.1"/>
    <property type="molecule type" value="Genomic_DNA"/>
</dbReference>
<feature type="transmembrane region" description="Helical" evidence="4">
    <location>
        <begin position="1070"/>
        <end position="1087"/>
    </location>
</feature>
<dbReference type="GO" id="GO:0005886">
    <property type="term" value="C:plasma membrane"/>
    <property type="evidence" value="ECO:0007669"/>
    <property type="project" value="TreeGrafter"/>
</dbReference>
<feature type="transmembrane region" description="Helical" evidence="4">
    <location>
        <begin position="1187"/>
        <end position="1212"/>
    </location>
</feature>
<dbReference type="PROSITE" id="PS50076">
    <property type="entry name" value="DNAJ_2"/>
    <property type="match status" value="1"/>
</dbReference>
<evidence type="ECO:0000256" key="1">
    <source>
        <dbReference type="ARBA" id="ARBA00004127"/>
    </source>
</evidence>
<proteinExistence type="predicted"/>
<feature type="transmembrane region" description="Helical" evidence="4">
    <location>
        <begin position="1257"/>
        <end position="1280"/>
    </location>
</feature>
<gene>
    <name evidence="6" type="ORF">PGLA1383_LOCUS33728</name>
</gene>
<sequence>MADNWAHEHFHPKIEGYGHFRFCKHCWADLSTVPSAGTIMQIADRGGVPSKHGHVGCVQNDGSPSGMCNHIKAVHSEHIPEGISPGRKSDPGRAPHKVDKSLMRHWAVNLVYVRETLCKRITGLGGEDVLQDQAGLTLVSLLPRDLIASLSDHEGAVRKDLRDLGAPLVGCSCHGLALSPKHGVPPVKPVMGRAPGGAGTGAGWGREGRRVGPGRFVTSALALEAASAEVEALAGAGASAEVEASAGSGASAAVFAEVEALAGVGASAEVEALAGAGSVAVLAAEAAEACGFEGGFKRLRRLREGEAGGGPEAAGAASEAAKAVAAGLQLIRGRESQLQLLLTKHGVARYTVGGGDWSEDERTTSEDEQFIDDASVHADSVHVRSSSVNGLAWVCMAACSVNLYSVRFPAFVTNASPFGKAISWTIVKSDWGIGHLENWELEHHDVDLGQIVRGLVNTPGAIVQKARGQVWNSELRTWEKDWYSLPEEAAEVLGANGGSSSSSAGFGGDAGASEGPKRLARKVADTELYDLLGAKPEATEAELRRAFYKKSLALHPDKNPDNPEATAQFQAVTDAYRVLGDEGRRPMIGQFRNVDAGVAVRRFCSFAWRRVYDEHGKDSSASALPKIEPMVFFAALFGTHHFETYIGRLRLAQDIDGDLQSIIRDIVAVEDEEGPQLDALKVSRAYQRMKALERERQVKCAVTLAERLQPVVGLPETEREAAFQKWEADFARSEASHLAQAPVGPEMLYLIGWMYINGDGSTGAYNVKESTDVGVYMHASSGLHCTACHDPTQRASQTHPKQKLMLWAKVHLAKTKGSLATATGLAHRTFWLRMHSSDGCLGRTYLTVNGIMKTAEKCAPHYGPSSSFTAIDRYFDVSARGSTWQTEVRSGFISWMTMSYILVVNPVILCNSDPLNPIPVEPIIPATALSAAVGSLIVGLWGEAPMGLMPGMGLNAYFAFGICRAFHVSFEQALSCCFVSGALLLLLTVLGVCNWLVEKVLSDHLKKAITVAVGIFQALIGFQVMGLVVSSPDTLITLGDVSPSNTHLYLALAGFLLISAMLVRRLQGALLVGIWAMSICAWTSGMFPPPTGIFEFPRFDTAFRVDFSAWAPGSPKLPCMIVGSLVLLFVALFDLAGVQYGLMGIAGLLKNGTVPRSTSILTSAAVGTMVGALLGTSPVVIATESSAGIVAGARTGLAAVTISALFFVSAFLAPLLGSIPHVATAVPLVLIGAFMMAPCRGIDWDDLRAAIPSFLTIMFVPFTYSIHNGIIAGILMDFFLGLTAAKDEVKAGAFSPGGAPRSSRQPLFGDKRQQLMSPAIMEKLSTPHTSVASLRKDVDKALLSKAEKARQLMEELRFAMATSGPPSHGQAMDESQGWSQRRVQRRTEGDGAASDAYLGGQPTAIGID</sequence>
<keyword evidence="7" id="KW-1185">Reference proteome</keyword>
<dbReference type="PANTHER" id="PTHR43337">
    <property type="entry name" value="XANTHINE/URACIL PERMEASE C887.17-RELATED"/>
    <property type="match status" value="1"/>
</dbReference>
<reference evidence="6" key="1">
    <citation type="submission" date="2021-02" db="EMBL/GenBank/DDBJ databases">
        <authorList>
            <person name="Dougan E. K."/>
            <person name="Rhodes N."/>
            <person name="Thang M."/>
            <person name="Chan C."/>
        </authorList>
    </citation>
    <scope>NUCLEOTIDE SEQUENCE</scope>
</reference>